<evidence type="ECO:0000313" key="1">
    <source>
        <dbReference type="EMBL" id="ATP53925.1"/>
    </source>
</evidence>
<dbReference type="EMBL" id="CP024160">
    <property type="protein sequence ID" value="ATP53925.1"/>
    <property type="molecule type" value="Genomic_DNA"/>
</dbReference>
<protein>
    <submittedName>
        <fullName evidence="1">Uncharacterized protein</fullName>
    </submittedName>
</protein>
<reference evidence="1 2" key="1">
    <citation type="submission" date="2017-10" db="EMBL/GenBank/DDBJ databases">
        <title>Complete genome sequence of Collinsella aerofaciens isolated from the gut of a healthy adult Indian.</title>
        <authorList>
            <person name="Bag S."/>
            <person name="Ghosh T.S."/>
            <person name="Das B."/>
        </authorList>
    </citation>
    <scope>NUCLEOTIDE SEQUENCE [LARGE SCALE GENOMIC DNA]</scope>
    <source>
        <strain evidence="2">indica</strain>
    </source>
</reference>
<proteinExistence type="predicted"/>
<gene>
    <name evidence="1" type="ORF">CSV91_04875</name>
</gene>
<name>A0A2D1TX80_9ACTN</name>
<dbReference type="AlphaFoldDB" id="A0A2D1TX80"/>
<organism evidence="1 2">
    <name type="scientific">Collinsella aerofaciens</name>
    <dbReference type="NCBI Taxonomy" id="74426"/>
    <lineage>
        <taxon>Bacteria</taxon>
        <taxon>Bacillati</taxon>
        <taxon>Actinomycetota</taxon>
        <taxon>Coriobacteriia</taxon>
        <taxon>Coriobacteriales</taxon>
        <taxon>Coriobacteriaceae</taxon>
        <taxon>Collinsella</taxon>
    </lineage>
</organism>
<accession>A0A2D1TX80</accession>
<dbReference type="Proteomes" id="UP000225608">
    <property type="component" value="Chromosome"/>
</dbReference>
<evidence type="ECO:0000313" key="2">
    <source>
        <dbReference type="Proteomes" id="UP000225608"/>
    </source>
</evidence>
<sequence>MPSTFKHVADPFLKGSPLLIVHTRTALRMVVAIPMTAGTNVEIARAGYAGESAITGLSSTSIAGFKENATCAMAVAQRVAEAIAHAMRKE</sequence>
<dbReference type="KEGG" id="caer:CSV91_04875"/>